<accession>A0A922I4T2</accession>
<evidence type="ECO:0000313" key="2">
    <source>
        <dbReference type="Proteomes" id="UP000790347"/>
    </source>
</evidence>
<keyword evidence="2" id="KW-1185">Reference proteome</keyword>
<gene>
    <name evidence="1" type="ORF">DERF_005709</name>
</gene>
<name>A0A922I4T2_DERFA</name>
<comment type="caution">
    <text evidence="1">The sequence shown here is derived from an EMBL/GenBank/DDBJ whole genome shotgun (WGS) entry which is preliminary data.</text>
</comment>
<dbReference type="AlphaFoldDB" id="A0A922I4T2"/>
<evidence type="ECO:0000313" key="1">
    <source>
        <dbReference type="EMBL" id="KAH9522106.1"/>
    </source>
</evidence>
<reference evidence="1" key="2">
    <citation type="journal article" date="2022" name="Res Sq">
        <title>Comparative Genomics Reveals Insights into the Divergent Evolution of Astigmatic Mites and Household Pest Adaptations.</title>
        <authorList>
            <person name="Xiong Q."/>
            <person name="Wan A.T.-Y."/>
            <person name="Liu X.-Y."/>
            <person name="Fung C.S.-H."/>
            <person name="Xiao X."/>
            <person name="Malainual N."/>
            <person name="Hou J."/>
            <person name="Wang L."/>
            <person name="Wang M."/>
            <person name="Yang K."/>
            <person name="Cui Y."/>
            <person name="Leung E."/>
            <person name="Nong W."/>
            <person name="Shin S.-K."/>
            <person name="Au S."/>
            <person name="Jeong K.Y."/>
            <person name="Chew F.T."/>
            <person name="Hui J."/>
            <person name="Leung T.F."/>
            <person name="Tungtrongchitr A."/>
            <person name="Zhong N."/>
            <person name="Liu Z."/>
            <person name="Tsui S."/>
        </authorList>
    </citation>
    <scope>NUCLEOTIDE SEQUENCE</scope>
    <source>
        <strain evidence="1">Derf</strain>
        <tissue evidence="1">Whole organism</tissue>
    </source>
</reference>
<reference evidence="1" key="1">
    <citation type="submission" date="2013-05" db="EMBL/GenBank/DDBJ databases">
        <authorList>
            <person name="Yim A.K.Y."/>
            <person name="Chan T.F."/>
            <person name="Ji K.M."/>
            <person name="Liu X.Y."/>
            <person name="Zhou J.W."/>
            <person name="Li R.Q."/>
            <person name="Yang K.Y."/>
            <person name="Li J."/>
            <person name="Li M."/>
            <person name="Law P.T.W."/>
            <person name="Wu Y.L."/>
            <person name="Cai Z.L."/>
            <person name="Qin H."/>
            <person name="Bao Y."/>
            <person name="Leung R.K.K."/>
            <person name="Ng P.K.S."/>
            <person name="Zou J."/>
            <person name="Zhong X.J."/>
            <person name="Ran P.X."/>
            <person name="Zhong N.S."/>
            <person name="Liu Z.G."/>
            <person name="Tsui S.K.W."/>
        </authorList>
    </citation>
    <scope>NUCLEOTIDE SEQUENCE</scope>
    <source>
        <strain evidence="1">Derf</strain>
        <tissue evidence="1">Whole organism</tissue>
    </source>
</reference>
<organism evidence="1 2">
    <name type="scientific">Dermatophagoides farinae</name>
    <name type="common">American house dust mite</name>
    <dbReference type="NCBI Taxonomy" id="6954"/>
    <lineage>
        <taxon>Eukaryota</taxon>
        <taxon>Metazoa</taxon>
        <taxon>Ecdysozoa</taxon>
        <taxon>Arthropoda</taxon>
        <taxon>Chelicerata</taxon>
        <taxon>Arachnida</taxon>
        <taxon>Acari</taxon>
        <taxon>Acariformes</taxon>
        <taxon>Sarcoptiformes</taxon>
        <taxon>Astigmata</taxon>
        <taxon>Psoroptidia</taxon>
        <taxon>Analgoidea</taxon>
        <taxon>Pyroglyphidae</taxon>
        <taxon>Dermatophagoidinae</taxon>
        <taxon>Dermatophagoides</taxon>
    </lineage>
</organism>
<proteinExistence type="predicted"/>
<dbReference type="EMBL" id="ASGP02000002">
    <property type="protein sequence ID" value="KAH9522106.1"/>
    <property type="molecule type" value="Genomic_DNA"/>
</dbReference>
<dbReference type="Proteomes" id="UP000790347">
    <property type="component" value="Unassembled WGS sequence"/>
</dbReference>
<protein>
    <submittedName>
        <fullName evidence="1">Uncharacterized protein</fullName>
    </submittedName>
</protein>
<sequence>MFRSVFVFVFASTFTCQTFGLFDLVQLPPPQPLHFGLFNFQISKIHSVWSVIDFVKQIR</sequence>